<dbReference type="SUPFAM" id="SSF46785">
    <property type="entry name" value="Winged helix' DNA-binding domain"/>
    <property type="match status" value="1"/>
</dbReference>
<evidence type="ECO:0000313" key="6">
    <source>
        <dbReference type="Proteomes" id="UP001327225"/>
    </source>
</evidence>
<dbReference type="Gene3D" id="3.40.1410.10">
    <property type="entry name" value="Chorismate lyase-like"/>
    <property type="match status" value="1"/>
</dbReference>
<dbReference type="PANTHER" id="PTHR44846:SF1">
    <property type="entry name" value="MANNOSYL-D-GLYCERATE TRANSPORT_METABOLISM SYSTEM REPRESSOR MNGR-RELATED"/>
    <property type="match status" value="1"/>
</dbReference>
<dbReference type="InterPro" id="IPR000524">
    <property type="entry name" value="Tscrpt_reg_HTH_GntR"/>
</dbReference>
<dbReference type="InterPro" id="IPR011663">
    <property type="entry name" value="UTRA"/>
</dbReference>
<dbReference type="SUPFAM" id="SSF64288">
    <property type="entry name" value="Chorismate lyase-like"/>
    <property type="match status" value="1"/>
</dbReference>
<protein>
    <submittedName>
        <fullName evidence="5">GntR family transcriptional regulator</fullName>
    </submittedName>
</protein>
<dbReference type="SMART" id="SM00345">
    <property type="entry name" value="HTH_GNTR"/>
    <property type="match status" value="1"/>
</dbReference>
<keyword evidence="3" id="KW-0804">Transcription</keyword>
<dbReference type="InterPro" id="IPR028978">
    <property type="entry name" value="Chorismate_lyase_/UTRA_dom_sf"/>
</dbReference>
<dbReference type="EMBL" id="CP141059">
    <property type="protein sequence ID" value="WQQ25847.1"/>
    <property type="molecule type" value="Genomic_DNA"/>
</dbReference>
<dbReference type="CDD" id="cd07377">
    <property type="entry name" value="WHTH_GntR"/>
    <property type="match status" value="1"/>
</dbReference>
<dbReference type="InterPro" id="IPR050679">
    <property type="entry name" value="Bact_HTH_transcr_reg"/>
</dbReference>
<evidence type="ECO:0000256" key="1">
    <source>
        <dbReference type="ARBA" id="ARBA00023015"/>
    </source>
</evidence>
<dbReference type="Pfam" id="PF00392">
    <property type="entry name" value="GntR"/>
    <property type="match status" value="1"/>
</dbReference>
<dbReference type="Gene3D" id="1.10.10.10">
    <property type="entry name" value="Winged helix-like DNA-binding domain superfamily/Winged helix DNA-binding domain"/>
    <property type="match status" value="1"/>
</dbReference>
<dbReference type="PROSITE" id="PS50949">
    <property type="entry name" value="HTH_GNTR"/>
    <property type="match status" value="1"/>
</dbReference>
<dbReference type="SMART" id="SM00866">
    <property type="entry name" value="UTRA"/>
    <property type="match status" value="1"/>
</dbReference>
<evidence type="ECO:0000259" key="4">
    <source>
        <dbReference type="PROSITE" id="PS50949"/>
    </source>
</evidence>
<keyword evidence="1" id="KW-0805">Transcription regulation</keyword>
<evidence type="ECO:0000313" key="5">
    <source>
        <dbReference type="EMBL" id="WQQ25847.1"/>
    </source>
</evidence>
<dbReference type="PRINTS" id="PR00035">
    <property type="entry name" value="HTHGNTR"/>
</dbReference>
<keyword evidence="6" id="KW-1185">Reference proteome</keyword>
<evidence type="ECO:0000256" key="2">
    <source>
        <dbReference type="ARBA" id="ARBA00023125"/>
    </source>
</evidence>
<evidence type="ECO:0000256" key="3">
    <source>
        <dbReference type="ARBA" id="ARBA00023163"/>
    </source>
</evidence>
<dbReference type="RefSeq" id="WP_322937056.1">
    <property type="nucleotide sequence ID" value="NZ_CP141059.1"/>
</dbReference>
<name>A0ABZ0ZQF5_9ACTN</name>
<accession>A0ABZ0ZQF5</accession>
<sequence length="240" mass="26138">METVDRGTADRRALKHVAIREYVRDLVAGCAPGTAAPSERDLVERFSVARMTVRQALDALVTEGVLQRFPGRGTFVAPPRRRPSRVASFTEDMAGRGAVAESRTLLAEKVKSPAGVARALGLVPREPVLRWRRLRLADGSPVCLSDAYISSSLVPGLLDGPDLPDSLYDELTARGRRPTWAEDSLSAGVATPDEAALLECPEGAVVIRLTRRALWEDRPIEISRSVYRADQHTVSFQLGG</sequence>
<gene>
    <name evidence="5" type="ORF">SHK19_18005</name>
</gene>
<dbReference type="InterPro" id="IPR036390">
    <property type="entry name" value="WH_DNA-bd_sf"/>
</dbReference>
<organism evidence="5 6">
    <name type="scientific">Nocardioides bizhenqiangii</name>
    <dbReference type="NCBI Taxonomy" id="3095076"/>
    <lineage>
        <taxon>Bacteria</taxon>
        <taxon>Bacillati</taxon>
        <taxon>Actinomycetota</taxon>
        <taxon>Actinomycetes</taxon>
        <taxon>Propionibacteriales</taxon>
        <taxon>Nocardioidaceae</taxon>
        <taxon>Nocardioides</taxon>
    </lineage>
</organism>
<keyword evidence="2" id="KW-0238">DNA-binding</keyword>
<reference evidence="6" key="1">
    <citation type="submission" date="2023-12" db="EMBL/GenBank/DDBJ databases">
        <title>Novel species in genus Nocardioides.</title>
        <authorList>
            <person name="Zhou H."/>
        </authorList>
    </citation>
    <scope>NUCLEOTIDE SEQUENCE [LARGE SCALE GENOMIC DNA]</scope>
    <source>
        <strain evidence="6">HM61</strain>
    </source>
</reference>
<feature type="domain" description="HTH gntR-type" evidence="4">
    <location>
        <begin position="12"/>
        <end position="79"/>
    </location>
</feature>
<dbReference type="InterPro" id="IPR036388">
    <property type="entry name" value="WH-like_DNA-bd_sf"/>
</dbReference>
<dbReference type="PANTHER" id="PTHR44846">
    <property type="entry name" value="MANNOSYL-D-GLYCERATE TRANSPORT/METABOLISM SYSTEM REPRESSOR MNGR-RELATED"/>
    <property type="match status" value="1"/>
</dbReference>
<proteinExistence type="predicted"/>
<dbReference type="Pfam" id="PF07702">
    <property type="entry name" value="UTRA"/>
    <property type="match status" value="1"/>
</dbReference>
<dbReference type="Proteomes" id="UP001327225">
    <property type="component" value="Chromosome"/>
</dbReference>